<accession>A0A4Y3NKF2</accession>
<reference evidence="4 5" key="1">
    <citation type="submission" date="2019-06" db="EMBL/GenBank/DDBJ databases">
        <title>Whole genome shotgun sequence of Paenarthrobacter aurescens NBRC 12136.</title>
        <authorList>
            <person name="Hosoyama A."/>
            <person name="Uohara A."/>
            <person name="Ohji S."/>
            <person name="Ichikawa N."/>
        </authorList>
    </citation>
    <scope>NUCLEOTIDE SEQUENCE [LARGE SCALE GENOMIC DNA]</scope>
    <source>
        <strain evidence="4 5">NBRC 12136</strain>
    </source>
</reference>
<dbReference type="InterPro" id="IPR046253">
    <property type="entry name" value="DUF6286"/>
</dbReference>
<dbReference type="Pfam" id="PF19803">
    <property type="entry name" value="DUF6286"/>
    <property type="match status" value="1"/>
</dbReference>
<proteinExistence type="predicted"/>
<dbReference type="OrthoDB" id="4951169at2"/>
<evidence type="ECO:0000259" key="3">
    <source>
        <dbReference type="Pfam" id="PF19803"/>
    </source>
</evidence>
<organism evidence="4 5">
    <name type="scientific">Paenarthrobacter aurescens</name>
    <name type="common">Arthrobacter aurescens</name>
    <dbReference type="NCBI Taxonomy" id="43663"/>
    <lineage>
        <taxon>Bacteria</taxon>
        <taxon>Bacillati</taxon>
        <taxon>Actinomycetota</taxon>
        <taxon>Actinomycetes</taxon>
        <taxon>Micrococcales</taxon>
        <taxon>Micrococcaceae</taxon>
        <taxon>Paenarthrobacter</taxon>
    </lineage>
</organism>
<gene>
    <name evidence="4" type="ORF">AAU01_36900</name>
</gene>
<keyword evidence="2" id="KW-0812">Transmembrane</keyword>
<feature type="domain" description="DUF6286" evidence="3">
    <location>
        <begin position="106"/>
        <end position="207"/>
    </location>
</feature>
<dbReference type="AlphaFoldDB" id="A0A4Y3NKF2"/>
<dbReference type="EMBL" id="BJMD01000029">
    <property type="protein sequence ID" value="GEB20935.1"/>
    <property type="molecule type" value="Genomic_DNA"/>
</dbReference>
<name>A0A4Y3NKF2_PAEAU</name>
<evidence type="ECO:0000256" key="1">
    <source>
        <dbReference type="SAM" id="MobiDB-lite"/>
    </source>
</evidence>
<dbReference type="Proteomes" id="UP000317715">
    <property type="component" value="Unassembled WGS sequence"/>
</dbReference>
<feature type="transmembrane region" description="Helical" evidence="2">
    <location>
        <begin position="94"/>
        <end position="116"/>
    </location>
</feature>
<evidence type="ECO:0000313" key="4">
    <source>
        <dbReference type="EMBL" id="GEB20935.1"/>
    </source>
</evidence>
<feature type="region of interest" description="Disordered" evidence="1">
    <location>
        <begin position="1"/>
        <end position="28"/>
    </location>
</feature>
<feature type="compositionally biased region" description="Polar residues" evidence="1">
    <location>
        <begin position="1"/>
        <end position="19"/>
    </location>
</feature>
<sequence length="215" mass="22492">MTQDQETQQVNTVGSNTGASPVAGEDPAMSRILRRETHSSRAGASVIAAVLVIVLCGYALLEAGVRAIGQPPWLIDPTTAAERIIALPDGISPLLLGASGAVIAMVGLFFLLHSVLPGRRARHLLRDPRTAVVVDDEVLASALARRARTAANVTQEQVMVVVSRQLVVVNVRPTSGSRVSEEAVLTAVQAELEEMSPVPMPAVRVNLASSGVIGA</sequence>
<evidence type="ECO:0000256" key="2">
    <source>
        <dbReference type="SAM" id="Phobius"/>
    </source>
</evidence>
<dbReference type="GeneID" id="97299459"/>
<feature type="transmembrane region" description="Helical" evidence="2">
    <location>
        <begin position="42"/>
        <end position="61"/>
    </location>
</feature>
<keyword evidence="5" id="KW-1185">Reference proteome</keyword>
<keyword evidence="2" id="KW-0472">Membrane</keyword>
<dbReference type="RefSeq" id="WP_141286127.1">
    <property type="nucleotide sequence ID" value="NZ_BAAAWK010000001.1"/>
</dbReference>
<protein>
    <recommendedName>
        <fullName evidence="3">DUF6286 domain-containing protein</fullName>
    </recommendedName>
</protein>
<comment type="caution">
    <text evidence="4">The sequence shown here is derived from an EMBL/GenBank/DDBJ whole genome shotgun (WGS) entry which is preliminary data.</text>
</comment>
<keyword evidence="2" id="KW-1133">Transmembrane helix</keyword>
<evidence type="ECO:0000313" key="5">
    <source>
        <dbReference type="Proteomes" id="UP000317715"/>
    </source>
</evidence>